<dbReference type="GO" id="GO:0005524">
    <property type="term" value="F:ATP binding"/>
    <property type="evidence" value="ECO:0007669"/>
    <property type="project" value="UniProtKB-KW"/>
</dbReference>
<evidence type="ECO:0000313" key="4">
    <source>
        <dbReference type="EMBL" id="WIM99415.1"/>
    </source>
</evidence>
<dbReference type="Gene3D" id="3.40.50.300">
    <property type="entry name" value="P-loop containing nucleotide triphosphate hydrolases"/>
    <property type="match status" value="1"/>
</dbReference>
<feature type="region of interest" description="Disordered" evidence="2">
    <location>
        <begin position="600"/>
        <end position="636"/>
    </location>
</feature>
<dbReference type="Gene3D" id="1.10.8.60">
    <property type="match status" value="1"/>
</dbReference>
<dbReference type="InterPro" id="IPR003959">
    <property type="entry name" value="ATPase_AAA_core"/>
</dbReference>
<dbReference type="Pfam" id="PF00004">
    <property type="entry name" value="AAA"/>
    <property type="match status" value="1"/>
</dbReference>
<feature type="domain" description="AAA+ ATPase" evidence="3">
    <location>
        <begin position="389"/>
        <end position="527"/>
    </location>
</feature>
<evidence type="ECO:0000256" key="1">
    <source>
        <dbReference type="RuleBase" id="RU003651"/>
    </source>
</evidence>
<dbReference type="InterPro" id="IPR050168">
    <property type="entry name" value="AAA_ATPase_domain"/>
</dbReference>
<evidence type="ECO:0000259" key="3">
    <source>
        <dbReference type="SMART" id="SM00382"/>
    </source>
</evidence>
<sequence length="636" mass="69948">MTPRRRELVVVPLARAGFEDAHVLADDGLTLGELLREQPAFVGEPLTPADLTIRVSRLHLLIEDPDPARAMYWPPGIEVAGRTVTAPQQAEPTEAKASGVVLADDGHPAELDDRRVVLIAHDLEITRAAAYLDSGLSVLIRCEKLLVEHLVAEIAGRAGRRVRTVEATEPASDVLGIAPSRRQQVLAGLQTLVRDAKPADVVVVPHLDLLAGGSDATLNAEARELTDVLYERSGCVLLAFTDPSLVIPEVLANRFAVRVAIDILPREVRTQSGDRVPAGTALVTRDEAALFRGFDPMTLYKHIAGFNAVRLRHALRYAYHQHRGTTSTFEVLIAELRTFKARTSSAFEVPNVSFTAIGGYDDIKRELHRALKIIRFADDLPERMRHDLVPRGFIFHGPPGTGKTLFAKAIANAFDATILVVSGPEITDMYVGEGERKVREIFAEARRNAPAVIVFDEFDSIASRRSGRDDGGNRAGNAMVAQLLTEMDGFRPEVPVVVIGTTNRIDIIDDALLRPSRFKPIRIDLPDEPARRHIARVHADHFEVPVSDELLDGIARATEKMNGDEIRSIFRDARADELVGEPPVPADAYRLGTLIGLQRRAAQERDVDRDQTQPRRPGHRPRMIVLSATPSTEEPA</sequence>
<organism evidence="4 5">
    <name type="scientific">Actinoplanes oblitus</name>
    <dbReference type="NCBI Taxonomy" id="3040509"/>
    <lineage>
        <taxon>Bacteria</taxon>
        <taxon>Bacillati</taxon>
        <taxon>Actinomycetota</taxon>
        <taxon>Actinomycetes</taxon>
        <taxon>Micromonosporales</taxon>
        <taxon>Micromonosporaceae</taxon>
        <taxon>Actinoplanes</taxon>
    </lineage>
</organism>
<dbReference type="PANTHER" id="PTHR23077:SF198">
    <property type="entry name" value="ATP-DEPENDENT ZINC METALLOPROTEASE FTSH"/>
    <property type="match status" value="1"/>
</dbReference>
<dbReference type="InterPro" id="IPR003593">
    <property type="entry name" value="AAA+_ATPase"/>
</dbReference>
<gene>
    <name evidence="4" type="ORF">ACTOB_003066</name>
</gene>
<protein>
    <submittedName>
        <fullName evidence="4">ATP-binding protein</fullName>
    </submittedName>
</protein>
<evidence type="ECO:0000256" key="2">
    <source>
        <dbReference type="SAM" id="MobiDB-lite"/>
    </source>
</evidence>
<dbReference type="SMART" id="SM00382">
    <property type="entry name" value="AAA"/>
    <property type="match status" value="1"/>
</dbReference>
<dbReference type="Proteomes" id="UP001240150">
    <property type="component" value="Chromosome"/>
</dbReference>
<dbReference type="EMBL" id="CP126980">
    <property type="protein sequence ID" value="WIM99415.1"/>
    <property type="molecule type" value="Genomic_DNA"/>
</dbReference>
<comment type="similarity">
    <text evidence="1">Belongs to the AAA ATPase family.</text>
</comment>
<dbReference type="InterPro" id="IPR027417">
    <property type="entry name" value="P-loop_NTPase"/>
</dbReference>
<keyword evidence="1" id="KW-0547">Nucleotide-binding</keyword>
<proteinExistence type="inferred from homology"/>
<evidence type="ECO:0000313" key="5">
    <source>
        <dbReference type="Proteomes" id="UP001240150"/>
    </source>
</evidence>
<dbReference type="InterPro" id="IPR003960">
    <property type="entry name" value="ATPase_AAA_CS"/>
</dbReference>
<dbReference type="SUPFAM" id="SSF52540">
    <property type="entry name" value="P-loop containing nucleoside triphosphate hydrolases"/>
    <property type="match status" value="1"/>
</dbReference>
<dbReference type="PROSITE" id="PS00674">
    <property type="entry name" value="AAA"/>
    <property type="match status" value="1"/>
</dbReference>
<keyword evidence="5" id="KW-1185">Reference proteome</keyword>
<keyword evidence="1 4" id="KW-0067">ATP-binding</keyword>
<dbReference type="PANTHER" id="PTHR23077">
    <property type="entry name" value="AAA-FAMILY ATPASE"/>
    <property type="match status" value="1"/>
</dbReference>
<reference evidence="4 5" key="1">
    <citation type="submission" date="2023-06" db="EMBL/GenBank/DDBJ databases">
        <authorList>
            <person name="Yushchuk O."/>
            <person name="Binda E."/>
            <person name="Ruckert-Reed C."/>
            <person name="Fedorenko V."/>
            <person name="Kalinowski J."/>
            <person name="Marinelli F."/>
        </authorList>
    </citation>
    <scope>NUCLEOTIDE SEQUENCE [LARGE SCALE GENOMIC DNA]</scope>
    <source>
        <strain evidence="4 5">NRRL 3884</strain>
    </source>
</reference>
<feature type="compositionally biased region" description="Basic and acidic residues" evidence="2">
    <location>
        <begin position="601"/>
        <end position="613"/>
    </location>
</feature>
<accession>A0ABY8WNK0</accession>
<name>A0ABY8WNK0_9ACTN</name>
<dbReference type="RefSeq" id="WP_284920853.1">
    <property type="nucleotide sequence ID" value="NZ_CP126980.1"/>
</dbReference>